<keyword evidence="3" id="KW-1185">Reference proteome</keyword>
<dbReference type="AlphaFoldDB" id="A0A9P5ZP63"/>
<evidence type="ECO:0000313" key="2">
    <source>
        <dbReference type="EMBL" id="KAF9491404.1"/>
    </source>
</evidence>
<dbReference type="EMBL" id="MU154620">
    <property type="protein sequence ID" value="KAF9491404.1"/>
    <property type="molecule type" value="Genomic_DNA"/>
</dbReference>
<protein>
    <submittedName>
        <fullName evidence="2">Uncharacterized protein</fullName>
    </submittedName>
</protein>
<organism evidence="2 3">
    <name type="scientific">Pleurotus eryngii</name>
    <name type="common">Boletus of the steppes</name>
    <dbReference type="NCBI Taxonomy" id="5323"/>
    <lineage>
        <taxon>Eukaryota</taxon>
        <taxon>Fungi</taxon>
        <taxon>Dikarya</taxon>
        <taxon>Basidiomycota</taxon>
        <taxon>Agaricomycotina</taxon>
        <taxon>Agaricomycetes</taxon>
        <taxon>Agaricomycetidae</taxon>
        <taxon>Agaricales</taxon>
        <taxon>Pleurotineae</taxon>
        <taxon>Pleurotaceae</taxon>
        <taxon>Pleurotus</taxon>
    </lineage>
</organism>
<evidence type="ECO:0000256" key="1">
    <source>
        <dbReference type="SAM" id="MobiDB-lite"/>
    </source>
</evidence>
<evidence type="ECO:0000313" key="3">
    <source>
        <dbReference type="Proteomes" id="UP000807025"/>
    </source>
</evidence>
<dbReference type="Proteomes" id="UP000807025">
    <property type="component" value="Unassembled WGS sequence"/>
</dbReference>
<feature type="compositionally biased region" description="Polar residues" evidence="1">
    <location>
        <begin position="39"/>
        <end position="48"/>
    </location>
</feature>
<sequence>MQYIQWVKRQVLGITWWSECSDLENHSIPVTAFSPGASLNSKSITNDKPSALPRPNNPLGGENNLVAVEAYQGLLVMNKHFNLLICTEYRGGMDPEAVYGHFMKSHPINFPSSKDMLAKLESRTIHHHMNLGKKRCCKKSLQLSRCHWTGLVIWGFLQSFGAMTIKDEAQCIFDAIQPQELVLC</sequence>
<comment type="caution">
    <text evidence="2">The sequence shown here is derived from an EMBL/GenBank/DDBJ whole genome shotgun (WGS) entry which is preliminary data.</text>
</comment>
<proteinExistence type="predicted"/>
<gene>
    <name evidence="2" type="ORF">BDN71DRAFT_1433986</name>
</gene>
<reference evidence="2" key="1">
    <citation type="submission" date="2020-11" db="EMBL/GenBank/DDBJ databases">
        <authorList>
            <consortium name="DOE Joint Genome Institute"/>
            <person name="Ahrendt S."/>
            <person name="Riley R."/>
            <person name="Andreopoulos W."/>
            <person name="Labutti K."/>
            <person name="Pangilinan J."/>
            <person name="Ruiz-Duenas F.J."/>
            <person name="Barrasa J.M."/>
            <person name="Sanchez-Garcia M."/>
            <person name="Camarero S."/>
            <person name="Miyauchi S."/>
            <person name="Serrano A."/>
            <person name="Linde D."/>
            <person name="Babiker R."/>
            <person name="Drula E."/>
            <person name="Ayuso-Fernandez I."/>
            <person name="Pacheco R."/>
            <person name="Padilla G."/>
            <person name="Ferreira P."/>
            <person name="Barriuso J."/>
            <person name="Kellner H."/>
            <person name="Castanera R."/>
            <person name="Alfaro M."/>
            <person name="Ramirez L."/>
            <person name="Pisabarro A.G."/>
            <person name="Kuo A."/>
            <person name="Tritt A."/>
            <person name="Lipzen A."/>
            <person name="He G."/>
            <person name="Yan M."/>
            <person name="Ng V."/>
            <person name="Cullen D."/>
            <person name="Martin F."/>
            <person name="Rosso M.-N."/>
            <person name="Henrissat B."/>
            <person name="Hibbett D."/>
            <person name="Martinez A.T."/>
            <person name="Grigoriev I.V."/>
        </authorList>
    </citation>
    <scope>NUCLEOTIDE SEQUENCE</scope>
    <source>
        <strain evidence="2">ATCC 90797</strain>
    </source>
</reference>
<name>A0A9P5ZP63_PLEER</name>
<accession>A0A9P5ZP63</accession>
<feature type="region of interest" description="Disordered" evidence="1">
    <location>
        <begin position="39"/>
        <end position="58"/>
    </location>
</feature>